<dbReference type="Pfam" id="PF07690">
    <property type="entry name" value="MFS_1"/>
    <property type="match status" value="1"/>
</dbReference>
<sequence length="382" mass="41504">MEKNKKSLPLLILMSCITLMAILCELMPTSFLPQIGSVYGIGISETGRLVGIYALASAIFGIPLISYTVSWNRKKLLTILLIGFSISNLIVGFAPSFNIMLFGRLLGGLCAGTLWPMITGYGIKLVNKDEEGRAVTIIMSGITIGMSVGLPIMTIIGNLLSYRAIFLILGIALLVIAFLCYLKLPDIAGEKKDKSNSILTMLTNPGVFLVIVLTFLGVGANYGVYTFITNLIKDTSYPSIATAQLFIGIGSIISVILTMKFIDKHLHLMVLVLFVITAVVFLVFIFNRNLIVLHTLFFLWGLEFGSLSSIFQTATAHQVTNGVEVANSLQSSSFNFSIMIGSTITGYLVENSGVRAILLFAVVLSIIGFVISVLNKERFKVN</sequence>
<dbReference type="CDD" id="cd17324">
    <property type="entry name" value="MFS_NepI_like"/>
    <property type="match status" value="1"/>
</dbReference>
<feature type="transmembrane region" description="Helical" evidence="6">
    <location>
        <begin position="101"/>
        <end position="123"/>
    </location>
</feature>
<accession>A0A0E3UV39</accession>
<dbReference type="SUPFAM" id="SSF103473">
    <property type="entry name" value="MFS general substrate transporter"/>
    <property type="match status" value="1"/>
</dbReference>
<dbReference type="KEGG" id="sns:VC03_05600"/>
<evidence type="ECO:0000259" key="7">
    <source>
        <dbReference type="PROSITE" id="PS50850"/>
    </source>
</evidence>
<gene>
    <name evidence="8" type="ORF">VC03_05600</name>
</gene>
<keyword evidence="2" id="KW-1003">Cell membrane</keyword>
<reference evidence="8 9" key="1">
    <citation type="journal article" date="2012" name="BMC Genomics">
        <title>Genomic sequence analysis and characterization of Sneathia amnii sp. nov.</title>
        <authorList>
            <consortium name="Vaginal Microbiome Consortium (additional members)"/>
            <person name="Harwich M.D.Jr."/>
            <person name="Serrano M.G."/>
            <person name="Fettweis J.M."/>
            <person name="Alves J.M."/>
            <person name="Reimers M.A."/>
            <person name="Buck G.A."/>
            <person name="Jefferson K.K."/>
        </authorList>
    </citation>
    <scope>NUCLEOTIDE SEQUENCE [LARGE SCALE GENOMIC DNA]</scope>
    <source>
        <strain evidence="8 9">SN35</strain>
    </source>
</reference>
<dbReference type="GO" id="GO:0005886">
    <property type="term" value="C:plasma membrane"/>
    <property type="evidence" value="ECO:0007669"/>
    <property type="project" value="UniProtKB-SubCell"/>
</dbReference>
<feature type="transmembrane region" description="Helical" evidence="6">
    <location>
        <begin position="240"/>
        <end position="259"/>
    </location>
</feature>
<keyword evidence="5 6" id="KW-0472">Membrane</keyword>
<evidence type="ECO:0000313" key="8">
    <source>
        <dbReference type="EMBL" id="AKC95948.1"/>
    </source>
</evidence>
<dbReference type="InterPro" id="IPR020846">
    <property type="entry name" value="MFS_dom"/>
</dbReference>
<name>A0A0E3UV39_9FUSO</name>
<dbReference type="Gene3D" id="1.20.1250.20">
    <property type="entry name" value="MFS general substrate transporter like domains"/>
    <property type="match status" value="1"/>
</dbReference>
<dbReference type="GO" id="GO:0022857">
    <property type="term" value="F:transmembrane transporter activity"/>
    <property type="evidence" value="ECO:0007669"/>
    <property type="project" value="InterPro"/>
</dbReference>
<organism evidence="8 9">
    <name type="scientific">Sneathia vaginalis</name>
    <dbReference type="NCBI Taxonomy" id="187101"/>
    <lineage>
        <taxon>Bacteria</taxon>
        <taxon>Fusobacteriati</taxon>
        <taxon>Fusobacteriota</taxon>
        <taxon>Fusobacteriia</taxon>
        <taxon>Fusobacteriales</taxon>
        <taxon>Leptotrichiaceae</taxon>
        <taxon>Sneathia</taxon>
    </lineage>
</organism>
<feature type="transmembrane region" description="Helical" evidence="6">
    <location>
        <begin position="266"/>
        <end position="285"/>
    </location>
</feature>
<protein>
    <submittedName>
        <fullName evidence="8">MFS transporter</fullName>
    </submittedName>
</protein>
<dbReference type="HOGENOM" id="CLU_001265_61_1_0"/>
<comment type="subcellular location">
    <subcellularLocation>
        <location evidence="1">Cell membrane</location>
        <topology evidence="1">Multi-pass membrane protein</topology>
    </subcellularLocation>
</comment>
<dbReference type="InterPro" id="IPR011701">
    <property type="entry name" value="MFS"/>
</dbReference>
<dbReference type="OrthoDB" id="9788453at2"/>
<evidence type="ECO:0000256" key="4">
    <source>
        <dbReference type="ARBA" id="ARBA00022989"/>
    </source>
</evidence>
<evidence type="ECO:0000313" key="9">
    <source>
        <dbReference type="Proteomes" id="UP000033103"/>
    </source>
</evidence>
<dbReference type="PATRIC" id="fig|1069640.6.peg.1111"/>
<proteinExistence type="predicted"/>
<feature type="transmembrane region" description="Helical" evidence="6">
    <location>
        <begin position="162"/>
        <end position="184"/>
    </location>
</feature>
<dbReference type="PROSITE" id="PS50850">
    <property type="entry name" value="MFS"/>
    <property type="match status" value="1"/>
</dbReference>
<feature type="transmembrane region" description="Helical" evidence="6">
    <location>
        <begin position="50"/>
        <end position="69"/>
    </location>
</feature>
<evidence type="ECO:0000256" key="6">
    <source>
        <dbReference type="SAM" id="Phobius"/>
    </source>
</evidence>
<dbReference type="RefSeq" id="WP_046329052.1">
    <property type="nucleotide sequence ID" value="NZ_CP011280.1"/>
</dbReference>
<dbReference type="PANTHER" id="PTHR43124:SF3">
    <property type="entry name" value="CHLORAMPHENICOL EFFLUX PUMP RV0191"/>
    <property type="match status" value="1"/>
</dbReference>
<feature type="transmembrane region" description="Helical" evidence="6">
    <location>
        <begin position="135"/>
        <end position="156"/>
    </location>
</feature>
<dbReference type="AlphaFoldDB" id="A0A0E3UV39"/>
<dbReference type="STRING" id="187101.VC03_05600"/>
<feature type="transmembrane region" description="Helical" evidence="6">
    <location>
        <begin position="355"/>
        <end position="374"/>
    </location>
</feature>
<keyword evidence="9" id="KW-1185">Reference proteome</keyword>
<evidence type="ECO:0000256" key="5">
    <source>
        <dbReference type="ARBA" id="ARBA00023136"/>
    </source>
</evidence>
<dbReference type="InterPro" id="IPR036259">
    <property type="entry name" value="MFS_trans_sf"/>
</dbReference>
<evidence type="ECO:0000256" key="1">
    <source>
        <dbReference type="ARBA" id="ARBA00004651"/>
    </source>
</evidence>
<feature type="transmembrane region" description="Helical" evidence="6">
    <location>
        <begin position="205"/>
        <end position="228"/>
    </location>
</feature>
<dbReference type="EMBL" id="CP011280">
    <property type="protein sequence ID" value="AKC95948.1"/>
    <property type="molecule type" value="Genomic_DNA"/>
</dbReference>
<keyword evidence="3 6" id="KW-0812">Transmembrane</keyword>
<feature type="transmembrane region" description="Helical" evidence="6">
    <location>
        <begin position="76"/>
        <end position="95"/>
    </location>
</feature>
<feature type="domain" description="Major facilitator superfamily (MFS) profile" evidence="7">
    <location>
        <begin position="10"/>
        <end position="380"/>
    </location>
</feature>
<dbReference type="Proteomes" id="UP000033103">
    <property type="component" value="Chromosome"/>
</dbReference>
<evidence type="ECO:0000256" key="2">
    <source>
        <dbReference type="ARBA" id="ARBA00022475"/>
    </source>
</evidence>
<evidence type="ECO:0000256" key="3">
    <source>
        <dbReference type="ARBA" id="ARBA00022692"/>
    </source>
</evidence>
<dbReference type="InterPro" id="IPR050189">
    <property type="entry name" value="MFS_Efflux_Transporters"/>
</dbReference>
<dbReference type="PANTHER" id="PTHR43124">
    <property type="entry name" value="PURINE EFFLUX PUMP PBUE"/>
    <property type="match status" value="1"/>
</dbReference>
<keyword evidence="4 6" id="KW-1133">Transmembrane helix</keyword>